<dbReference type="Gene3D" id="1.20.1050.10">
    <property type="match status" value="1"/>
</dbReference>
<feature type="domain" description="GST C-terminal" evidence="2">
    <location>
        <begin position="89"/>
        <end position="209"/>
    </location>
</feature>
<dbReference type="GO" id="GO:0016740">
    <property type="term" value="F:transferase activity"/>
    <property type="evidence" value="ECO:0007669"/>
    <property type="project" value="UniProtKB-KW"/>
</dbReference>
<sequence length="209" mass="23760">MTIKLYDYGLSGSCYKVRLLLDFLEIEYEREQIDFYPGRAHKSPDFLEINPLGQLPVLDDDGVRLRDAQAILCHIANKYDKDGQWLPREPALFGPVMMWLMFAGGELMAASAARLHDVMGYRLDVEAARRNAHAAFRILDDHLTGREIADKKWIVGDHPTVADIACFPYTALAGDGGIGHEDYPALRNWMREFRRLPRFEAMSGVAEFV</sequence>
<dbReference type="InterPro" id="IPR036249">
    <property type="entry name" value="Thioredoxin-like_sf"/>
</dbReference>
<feature type="domain" description="GST N-terminal" evidence="1">
    <location>
        <begin position="1"/>
        <end position="83"/>
    </location>
</feature>
<dbReference type="SUPFAM" id="SSF52833">
    <property type="entry name" value="Thioredoxin-like"/>
    <property type="match status" value="1"/>
</dbReference>
<accession>A0A5B8L4F1</accession>
<dbReference type="SFLD" id="SFLDS00019">
    <property type="entry name" value="Glutathione_Transferase_(cytos"/>
    <property type="match status" value="1"/>
</dbReference>
<dbReference type="SFLD" id="SFLDG00358">
    <property type="entry name" value="Main_(cytGST)"/>
    <property type="match status" value="1"/>
</dbReference>
<keyword evidence="4" id="KW-1185">Reference proteome</keyword>
<dbReference type="PROSITE" id="PS50405">
    <property type="entry name" value="GST_CTER"/>
    <property type="match status" value="1"/>
</dbReference>
<dbReference type="InterPro" id="IPR010987">
    <property type="entry name" value="Glutathione-S-Trfase_C-like"/>
</dbReference>
<evidence type="ECO:0000313" key="4">
    <source>
        <dbReference type="Proteomes" id="UP000321389"/>
    </source>
</evidence>
<organism evidence="3 4">
    <name type="scientific">Nitratireductor mangrovi</name>
    <dbReference type="NCBI Taxonomy" id="2599600"/>
    <lineage>
        <taxon>Bacteria</taxon>
        <taxon>Pseudomonadati</taxon>
        <taxon>Pseudomonadota</taxon>
        <taxon>Alphaproteobacteria</taxon>
        <taxon>Hyphomicrobiales</taxon>
        <taxon>Phyllobacteriaceae</taxon>
        <taxon>Nitratireductor</taxon>
    </lineage>
</organism>
<protein>
    <submittedName>
        <fullName evidence="3">Glutathione S-transferase family protein</fullName>
    </submittedName>
</protein>
<dbReference type="KEGG" id="niy:FQ775_21895"/>
<dbReference type="EMBL" id="CP042301">
    <property type="protein sequence ID" value="QDZ02807.1"/>
    <property type="molecule type" value="Genomic_DNA"/>
</dbReference>
<evidence type="ECO:0000313" key="3">
    <source>
        <dbReference type="EMBL" id="QDZ02807.1"/>
    </source>
</evidence>
<dbReference type="RefSeq" id="WP_146301441.1">
    <property type="nucleotide sequence ID" value="NZ_CP042301.2"/>
</dbReference>
<dbReference type="PROSITE" id="PS50404">
    <property type="entry name" value="GST_NTER"/>
    <property type="match status" value="1"/>
</dbReference>
<dbReference type="CDD" id="cd03056">
    <property type="entry name" value="GST_N_4"/>
    <property type="match status" value="1"/>
</dbReference>
<dbReference type="PANTHER" id="PTHR44051:SF2">
    <property type="entry name" value="HYPOTHETICAL GLUTATHIONE S-TRANSFERASE LIKE PROTEIN"/>
    <property type="match status" value="1"/>
</dbReference>
<dbReference type="Gene3D" id="3.40.30.10">
    <property type="entry name" value="Glutaredoxin"/>
    <property type="match status" value="1"/>
</dbReference>
<reference evidence="3" key="1">
    <citation type="submission" date="2020-04" db="EMBL/GenBank/DDBJ databases">
        <title>Nitratireductor sp. nov. isolated from mangrove soil.</title>
        <authorList>
            <person name="Ye Y."/>
        </authorList>
    </citation>
    <scope>NUCLEOTIDE SEQUENCE</scope>
    <source>
        <strain evidence="3">SY7</strain>
    </source>
</reference>
<dbReference type="OrthoDB" id="9810080at2"/>
<dbReference type="PANTHER" id="PTHR44051">
    <property type="entry name" value="GLUTATHIONE S-TRANSFERASE-RELATED"/>
    <property type="match status" value="1"/>
</dbReference>
<dbReference type="InterPro" id="IPR036282">
    <property type="entry name" value="Glutathione-S-Trfase_C_sf"/>
</dbReference>
<dbReference type="Proteomes" id="UP000321389">
    <property type="component" value="Chromosome"/>
</dbReference>
<proteinExistence type="predicted"/>
<dbReference type="InterPro" id="IPR004045">
    <property type="entry name" value="Glutathione_S-Trfase_N"/>
</dbReference>
<dbReference type="Pfam" id="PF02798">
    <property type="entry name" value="GST_N"/>
    <property type="match status" value="1"/>
</dbReference>
<evidence type="ECO:0000259" key="1">
    <source>
        <dbReference type="PROSITE" id="PS50404"/>
    </source>
</evidence>
<dbReference type="InterPro" id="IPR040079">
    <property type="entry name" value="Glutathione_S-Trfase"/>
</dbReference>
<dbReference type="AlphaFoldDB" id="A0A5B8L4F1"/>
<name>A0A5B8L4F1_9HYPH</name>
<evidence type="ECO:0000259" key="2">
    <source>
        <dbReference type="PROSITE" id="PS50405"/>
    </source>
</evidence>
<gene>
    <name evidence="3" type="ORF">FQ775_21895</name>
</gene>
<dbReference type="SUPFAM" id="SSF47616">
    <property type="entry name" value="GST C-terminal domain-like"/>
    <property type="match status" value="1"/>
</dbReference>
<dbReference type="Pfam" id="PF13410">
    <property type="entry name" value="GST_C_2"/>
    <property type="match status" value="1"/>
</dbReference>